<dbReference type="RefSeq" id="WP_272461445.1">
    <property type="nucleotide sequence ID" value="NZ_JAPFQL010000020.1"/>
</dbReference>
<reference evidence="2 3" key="1">
    <citation type="submission" date="2022-11" db="EMBL/GenBank/DDBJ databases">
        <title>Anaerobic phenanthrene biodegradation by a DNRA strain PheN6.</title>
        <authorList>
            <person name="Zhang Z."/>
        </authorList>
    </citation>
    <scope>NUCLEOTIDE SEQUENCE [LARGE SCALE GENOMIC DNA]</scope>
    <source>
        <strain evidence="2 3">PheN6</strain>
    </source>
</reference>
<sequence>MEAPSTANVEFVAGGFSGADGQGVAAAAAVEPVAVEAVAVEVIGDEVGSPPDPAELVQPAAPTASARSAAPTLPAVARLTVALPESICSVSR</sequence>
<dbReference type="EMBL" id="JAPFQL010000020">
    <property type="protein sequence ID" value="MDC5696871.1"/>
    <property type="molecule type" value="Genomic_DNA"/>
</dbReference>
<feature type="compositionally biased region" description="Low complexity" evidence="1">
    <location>
        <begin position="59"/>
        <end position="69"/>
    </location>
</feature>
<comment type="caution">
    <text evidence="2">The sequence shown here is derived from an EMBL/GenBank/DDBJ whole genome shotgun (WGS) entry which is preliminary data.</text>
</comment>
<evidence type="ECO:0000313" key="3">
    <source>
        <dbReference type="Proteomes" id="UP001150259"/>
    </source>
</evidence>
<name>A0ABT5GGM6_9MICO</name>
<evidence type="ECO:0000313" key="2">
    <source>
        <dbReference type="EMBL" id="MDC5696871.1"/>
    </source>
</evidence>
<evidence type="ECO:0000256" key="1">
    <source>
        <dbReference type="SAM" id="MobiDB-lite"/>
    </source>
</evidence>
<accession>A0ABT5GGM6</accession>
<keyword evidence="3" id="KW-1185">Reference proteome</keyword>
<protein>
    <submittedName>
        <fullName evidence="2">Uncharacterized protein</fullName>
    </submittedName>
</protein>
<feature type="region of interest" description="Disordered" evidence="1">
    <location>
        <begin position="46"/>
        <end position="69"/>
    </location>
</feature>
<gene>
    <name evidence="2" type="ORF">OO014_06335</name>
</gene>
<proteinExistence type="predicted"/>
<dbReference type="Proteomes" id="UP001150259">
    <property type="component" value="Unassembled WGS sequence"/>
</dbReference>
<organism evidence="2 3">
    <name type="scientific">Intrasporangium calvum</name>
    <dbReference type="NCBI Taxonomy" id="53358"/>
    <lineage>
        <taxon>Bacteria</taxon>
        <taxon>Bacillati</taxon>
        <taxon>Actinomycetota</taxon>
        <taxon>Actinomycetes</taxon>
        <taxon>Micrococcales</taxon>
        <taxon>Intrasporangiaceae</taxon>
        <taxon>Intrasporangium</taxon>
    </lineage>
</organism>